<dbReference type="GO" id="GO:0042941">
    <property type="term" value="P:D-alanine transmembrane transport"/>
    <property type="evidence" value="ECO:0007669"/>
    <property type="project" value="TreeGrafter"/>
</dbReference>
<evidence type="ECO:0000256" key="6">
    <source>
        <dbReference type="ARBA" id="ARBA00022970"/>
    </source>
</evidence>
<feature type="transmembrane region" description="Helical" evidence="10">
    <location>
        <begin position="309"/>
        <end position="338"/>
    </location>
</feature>
<dbReference type="GO" id="GO:0015808">
    <property type="term" value="P:L-alanine transport"/>
    <property type="evidence" value="ECO:0007669"/>
    <property type="project" value="TreeGrafter"/>
</dbReference>
<keyword evidence="5 10" id="KW-0812">Transmembrane</keyword>
<comment type="subcellular location">
    <subcellularLocation>
        <location evidence="1">Cell membrane</location>
        <topology evidence="1">Multi-pass membrane protein</topology>
    </subcellularLocation>
</comment>
<evidence type="ECO:0000256" key="2">
    <source>
        <dbReference type="ARBA" id="ARBA00022448"/>
    </source>
</evidence>
<keyword evidence="3" id="KW-1003">Cell membrane</keyword>
<protein>
    <recommendedName>
        <fullName evidence="13">Branched-chain amino acid ABC transporter permease</fullName>
    </recommendedName>
</protein>
<feature type="transmembrane region" description="Helical" evidence="10">
    <location>
        <begin position="350"/>
        <end position="369"/>
    </location>
</feature>
<keyword evidence="6" id="KW-0029">Amino-acid transport</keyword>
<evidence type="ECO:0000256" key="8">
    <source>
        <dbReference type="ARBA" id="ARBA00023136"/>
    </source>
</evidence>
<evidence type="ECO:0000256" key="3">
    <source>
        <dbReference type="ARBA" id="ARBA00022475"/>
    </source>
</evidence>
<feature type="transmembrane region" description="Helical" evidence="10">
    <location>
        <begin position="9"/>
        <end position="30"/>
    </location>
</feature>
<dbReference type="InterPro" id="IPR052157">
    <property type="entry name" value="BCAA_transport_permease"/>
</dbReference>
<evidence type="ECO:0000256" key="5">
    <source>
        <dbReference type="ARBA" id="ARBA00022692"/>
    </source>
</evidence>
<proteinExistence type="inferred from homology"/>
<dbReference type="GO" id="GO:0015192">
    <property type="term" value="F:L-phenylalanine transmembrane transporter activity"/>
    <property type="evidence" value="ECO:0007669"/>
    <property type="project" value="TreeGrafter"/>
</dbReference>
<reference evidence="11" key="1">
    <citation type="submission" date="2021-01" db="EMBL/GenBank/DDBJ databases">
        <title>Whole genome shotgun sequence of Demequina activiva NBRC 110675.</title>
        <authorList>
            <person name="Komaki H."/>
            <person name="Tamura T."/>
        </authorList>
    </citation>
    <scope>NUCLEOTIDE SEQUENCE</scope>
    <source>
        <strain evidence="11">NBRC 110675</strain>
    </source>
</reference>
<dbReference type="GO" id="GO:1903806">
    <property type="term" value="P:L-isoleucine import across plasma membrane"/>
    <property type="evidence" value="ECO:0007669"/>
    <property type="project" value="TreeGrafter"/>
</dbReference>
<keyword evidence="4" id="KW-0997">Cell inner membrane</keyword>
<keyword evidence="8 10" id="KW-0472">Membrane</keyword>
<dbReference type="PANTHER" id="PTHR11795:SF371">
    <property type="entry name" value="HIGH-AFFINITY BRANCHED-CHAIN AMINO ACID TRANSPORT SYSTEM PERMEASE PROTEIN LIVH"/>
    <property type="match status" value="1"/>
</dbReference>
<gene>
    <name evidence="11" type="ORF">Dac01nite_12370</name>
</gene>
<dbReference type="GO" id="GO:0015188">
    <property type="term" value="F:L-isoleucine transmembrane transporter activity"/>
    <property type="evidence" value="ECO:0007669"/>
    <property type="project" value="TreeGrafter"/>
</dbReference>
<evidence type="ECO:0000256" key="4">
    <source>
        <dbReference type="ARBA" id="ARBA00022519"/>
    </source>
</evidence>
<keyword evidence="12" id="KW-1185">Reference proteome</keyword>
<dbReference type="GO" id="GO:0005304">
    <property type="term" value="F:L-valine transmembrane transporter activity"/>
    <property type="evidence" value="ECO:0007669"/>
    <property type="project" value="TreeGrafter"/>
</dbReference>
<keyword evidence="7 10" id="KW-1133">Transmembrane helix</keyword>
<dbReference type="EMBL" id="BONR01000002">
    <property type="protein sequence ID" value="GIG54485.1"/>
    <property type="molecule type" value="Genomic_DNA"/>
</dbReference>
<dbReference type="InterPro" id="IPR001851">
    <property type="entry name" value="ABC_transp_permease"/>
</dbReference>
<evidence type="ECO:0000256" key="10">
    <source>
        <dbReference type="SAM" id="Phobius"/>
    </source>
</evidence>
<feature type="transmembrane region" description="Helical" evidence="10">
    <location>
        <begin position="116"/>
        <end position="137"/>
    </location>
</feature>
<dbReference type="Proteomes" id="UP000652354">
    <property type="component" value="Unassembled WGS sequence"/>
</dbReference>
<evidence type="ECO:0000256" key="9">
    <source>
        <dbReference type="ARBA" id="ARBA00037998"/>
    </source>
</evidence>
<dbReference type="AlphaFoldDB" id="A0A919Q626"/>
<dbReference type="PANTHER" id="PTHR11795">
    <property type="entry name" value="BRANCHED-CHAIN AMINO ACID TRANSPORT SYSTEM PERMEASE PROTEIN LIVH"/>
    <property type="match status" value="1"/>
</dbReference>
<evidence type="ECO:0000313" key="12">
    <source>
        <dbReference type="Proteomes" id="UP000652354"/>
    </source>
</evidence>
<name>A0A919Q626_9MICO</name>
<feature type="transmembrane region" description="Helical" evidence="10">
    <location>
        <begin position="184"/>
        <end position="202"/>
    </location>
</feature>
<evidence type="ECO:0000256" key="1">
    <source>
        <dbReference type="ARBA" id="ARBA00004651"/>
    </source>
</evidence>
<dbReference type="CDD" id="cd06582">
    <property type="entry name" value="TM_PBP1_LivH_like"/>
    <property type="match status" value="1"/>
</dbReference>
<evidence type="ECO:0000313" key="11">
    <source>
        <dbReference type="EMBL" id="GIG54485.1"/>
    </source>
</evidence>
<dbReference type="Pfam" id="PF02653">
    <property type="entry name" value="BPD_transp_2"/>
    <property type="match status" value="1"/>
</dbReference>
<organism evidence="11 12">
    <name type="scientific">Demequina activiva</name>
    <dbReference type="NCBI Taxonomy" id="1582364"/>
    <lineage>
        <taxon>Bacteria</taxon>
        <taxon>Bacillati</taxon>
        <taxon>Actinomycetota</taxon>
        <taxon>Actinomycetes</taxon>
        <taxon>Micrococcales</taxon>
        <taxon>Demequinaceae</taxon>
        <taxon>Demequina</taxon>
    </lineage>
</organism>
<feature type="transmembrane region" description="Helical" evidence="10">
    <location>
        <begin position="278"/>
        <end position="297"/>
    </location>
</feature>
<accession>A0A919Q626</accession>
<evidence type="ECO:0008006" key="13">
    <source>
        <dbReference type="Google" id="ProtNLM"/>
    </source>
</evidence>
<dbReference type="GO" id="GO:0005886">
    <property type="term" value="C:plasma membrane"/>
    <property type="evidence" value="ECO:0007669"/>
    <property type="project" value="UniProtKB-SubCell"/>
</dbReference>
<sequence>MTKRIDRRAIVRALIVFVVAALAVFAVSTIGSTAMADTPDAATAVAQTSAIHADAETTEAEVTVDDTAADAPGTNRIAQNVFNGLVFGLLLALASVGLSLIYGTTGLSNFAHGEQVSLGAMLAYFFATQQPVSLPLLPWEFVIGWPLWLAAIAAIVVAGGTGWLQDRFLWSKLRKRGVKMVQQMIVSIGLSLALLNLLQWWIGPDRLRVSIAIEERRQVGPIQLGDTTAVSIAISIAVLLAVAYFLLRTRLGRATRAVSDNPALAAASGIKVDAIIRLVWIMAASLAALGGILMALYDSGTKFDVGAKLLLLMFAAVTLGGLGQPFGALVGSLVIGVVVETSTLWLGPDLKYATALAILILVLLVRPQGILGRAERVG</sequence>
<keyword evidence="2" id="KW-0813">Transport</keyword>
<evidence type="ECO:0000256" key="7">
    <source>
        <dbReference type="ARBA" id="ARBA00022989"/>
    </source>
</evidence>
<feature type="transmembrane region" description="Helical" evidence="10">
    <location>
        <begin position="81"/>
        <end position="104"/>
    </location>
</feature>
<feature type="transmembrane region" description="Helical" evidence="10">
    <location>
        <begin position="222"/>
        <end position="247"/>
    </location>
</feature>
<comment type="caution">
    <text evidence="11">The sequence shown here is derived from an EMBL/GenBank/DDBJ whole genome shotgun (WGS) entry which is preliminary data.</text>
</comment>
<dbReference type="RefSeq" id="WP_239066545.1">
    <property type="nucleotide sequence ID" value="NZ_BONR01000002.1"/>
</dbReference>
<dbReference type="GO" id="GO:0015190">
    <property type="term" value="F:L-leucine transmembrane transporter activity"/>
    <property type="evidence" value="ECO:0007669"/>
    <property type="project" value="TreeGrafter"/>
</dbReference>
<feature type="transmembrane region" description="Helical" evidence="10">
    <location>
        <begin position="143"/>
        <end position="164"/>
    </location>
</feature>
<comment type="similarity">
    <text evidence="9">Belongs to the binding-protein-dependent transport system permease family. LivHM subfamily.</text>
</comment>